<dbReference type="InterPro" id="IPR001437">
    <property type="entry name" value="Tscrpt_elong_fac_GreA/B_C"/>
</dbReference>
<evidence type="ECO:0008006" key="7">
    <source>
        <dbReference type="Google" id="ProtNLM"/>
    </source>
</evidence>
<dbReference type="InterPro" id="IPR036805">
    <property type="entry name" value="Tscrpt_elong_fac_GreA/B_N_sf"/>
</dbReference>
<dbReference type="InterPro" id="IPR036953">
    <property type="entry name" value="GreA/GreB_C_sf"/>
</dbReference>
<dbReference type="STRING" id="1798407.A3A16_03430"/>
<dbReference type="InterPro" id="IPR022691">
    <property type="entry name" value="Tscrpt_elong_fac_GreA/B_N"/>
</dbReference>
<dbReference type="Proteomes" id="UP000177942">
    <property type="component" value="Unassembled WGS sequence"/>
</dbReference>
<dbReference type="GO" id="GO:0003677">
    <property type="term" value="F:DNA binding"/>
    <property type="evidence" value="ECO:0007669"/>
    <property type="project" value="InterPro"/>
</dbReference>
<evidence type="ECO:0000313" key="5">
    <source>
        <dbReference type="EMBL" id="OGY66393.1"/>
    </source>
</evidence>
<reference evidence="5 6" key="1">
    <citation type="journal article" date="2016" name="Nat. Commun.">
        <title>Thousands of microbial genomes shed light on interconnected biogeochemical processes in an aquifer system.</title>
        <authorList>
            <person name="Anantharaman K."/>
            <person name="Brown C.T."/>
            <person name="Hug L.A."/>
            <person name="Sharon I."/>
            <person name="Castelle C.J."/>
            <person name="Probst A.J."/>
            <person name="Thomas B.C."/>
            <person name="Singh A."/>
            <person name="Wilkins M.J."/>
            <person name="Karaoz U."/>
            <person name="Brodie E.L."/>
            <person name="Williams K.H."/>
            <person name="Hubbard S.S."/>
            <person name="Banfield J.F."/>
        </authorList>
    </citation>
    <scope>NUCLEOTIDE SEQUENCE [LARGE SCALE GENOMIC DNA]</scope>
</reference>
<comment type="caution">
    <text evidence="5">The sequence shown here is derived from an EMBL/GenBank/DDBJ whole genome shotgun (WGS) entry which is preliminary data.</text>
</comment>
<name>A0A1G1ZNZ7_9BACT</name>
<dbReference type="InterPro" id="IPR023459">
    <property type="entry name" value="Tscrpt_elong_fac_GreA/B_fam"/>
</dbReference>
<evidence type="ECO:0000313" key="6">
    <source>
        <dbReference type="Proteomes" id="UP000177942"/>
    </source>
</evidence>
<keyword evidence="1" id="KW-0805">Transcription regulation</keyword>
<dbReference type="EMBL" id="MHJJ01000001">
    <property type="protein sequence ID" value="OGY66393.1"/>
    <property type="molecule type" value="Genomic_DNA"/>
</dbReference>
<dbReference type="SUPFAM" id="SSF46557">
    <property type="entry name" value="GreA transcript cleavage protein, N-terminal domain"/>
    <property type="match status" value="1"/>
</dbReference>
<dbReference type="Gene3D" id="3.10.50.30">
    <property type="entry name" value="Transcription elongation factor, GreA/GreB, C-terminal domain"/>
    <property type="match status" value="1"/>
</dbReference>
<feature type="domain" description="Transcription elongation factor GreA/GreB C-terminal" evidence="3">
    <location>
        <begin position="96"/>
        <end position="178"/>
    </location>
</feature>
<dbReference type="GO" id="GO:0032784">
    <property type="term" value="P:regulation of DNA-templated transcription elongation"/>
    <property type="evidence" value="ECO:0007669"/>
    <property type="project" value="InterPro"/>
</dbReference>
<dbReference type="Pfam" id="PF01272">
    <property type="entry name" value="GreA_GreB"/>
    <property type="match status" value="1"/>
</dbReference>
<dbReference type="PIRSF" id="PIRSF006092">
    <property type="entry name" value="GreA_GreB"/>
    <property type="match status" value="1"/>
</dbReference>
<dbReference type="GO" id="GO:0006354">
    <property type="term" value="P:DNA-templated transcription elongation"/>
    <property type="evidence" value="ECO:0007669"/>
    <property type="project" value="TreeGrafter"/>
</dbReference>
<dbReference type="GO" id="GO:0070063">
    <property type="term" value="F:RNA polymerase binding"/>
    <property type="evidence" value="ECO:0007669"/>
    <property type="project" value="InterPro"/>
</dbReference>
<dbReference type="Gene3D" id="1.10.287.180">
    <property type="entry name" value="Transcription elongation factor, GreA/GreB, N-terminal domain"/>
    <property type="match status" value="1"/>
</dbReference>
<evidence type="ECO:0000259" key="4">
    <source>
        <dbReference type="Pfam" id="PF03449"/>
    </source>
</evidence>
<sequence>MRISRRKSDEFRKWDDGPVYLTEEGFRYLREKLARLKSALPDLSAEARRTAEYGDRSDNAEYKEAKSILRRASWQILSIQDQIKRVVVIRLGPNVSGTVQLGSTVVLEVDPANPLQADGGRKTFQIVGSRETDPARGRVSNQSPLGAALMNRAKGDTITIHPPTGGGSGSRKYRILEIR</sequence>
<dbReference type="Pfam" id="PF03449">
    <property type="entry name" value="GreA_GreB_N"/>
    <property type="match status" value="1"/>
</dbReference>
<protein>
    <recommendedName>
        <fullName evidence="7">Transcription elongation factor GreA</fullName>
    </recommendedName>
</protein>
<dbReference type="PANTHER" id="PTHR30437">
    <property type="entry name" value="TRANSCRIPTION ELONGATION FACTOR GREA"/>
    <property type="match status" value="1"/>
</dbReference>
<keyword evidence="2" id="KW-0804">Transcription</keyword>
<dbReference type="PANTHER" id="PTHR30437:SF4">
    <property type="entry name" value="TRANSCRIPTION ELONGATION FACTOR GREA"/>
    <property type="match status" value="1"/>
</dbReference>
<proteinExistence type="predicted"/>
<evidence type="ECO:0000259" key="3">
    <source>
        <dbReference type="Pfam" id="PF01272"/>
    </source>
</evidence>
<organism evidence="5 6">
    <name type="scientific">Candidatus Harrisonbacteria bacterium RIFCSPLOWO2_01_FULL_44_18</name>
    <dbReference type="NCBI Taxonomy" id="1798407"/>
    <lineage>
        <taxon>Bacteria</taxon>
        <taxon>Candidatus Harrisoniibacteriota</taxon>
    </lineage>
</organism>
<dbReference type="AlphaFoldDB" id="A0A1G1ZNZ7"/>
<evidence type="ECO:0000256" key="1">
    <source>
        <dbReference type="ARBA" id="ARBA00023015"/>
    </source>
</evidence>
<evidence type="ECO:0000256" key="2">
    <source>
        <dbReference type="ARBA" id="ARBA00023163"/>
    </source>
</evidence>
<gene>
    <name evidence="5" type="ORF">A3A16_03430</name>
</gene>
<dbReference type="SUPFAM" id="SSF54534">
    <property type="entry name" value="FKBP-like"/>
    <property type="match status" value="1"/>
</dbReference>
<feature type="domain" description="Transcription elongation factor GreA/GreB N-terminal" evidence="4">
    <location>
        <begin position="19"/>
        <end position="88"/>
    </location>
</feature>
<accession>A0A1G1ZNZ7</accession>